<accession>A0A385YSG8</accession>
<evidence type="ECO:0000313" key="2">
    <source>
        <dbReference type="EMBL" id="AYC29749.1"/>
    </source>
</evidence>
<evidence type="ECO:0000313" key="3">
    <source>
        <dbReference type="Proteomes" id="UP000265725"/>
    </source>
</evidence>
<reference evidence="3" key="1">
    <citation type="submission" date="2018-09" db="EMBL/GenBank/DDBJ databases">
        <authorList>
            <person name="Zhu H."/>
        </authorList>
    </citation>
    <scope>NUCLEOTIDE SEQUENCE [LARGE SCALE GENOMIC DNA]</scope>
    <source>
        <strain evidence="3">K2R23-3</strain>
    </source>
</reference>
<dbReference type="KEGG" id="paek:D3873_07525"/>
<protein>
    <submittedName>
        <fullName evidence="2">Uncharacterized protein</fullName>
    </submittedName>
</protein>
<name>A0A385YSG8_9BACL</name>
<feature type="transmembrane region" description="Helical" evidence="1">
    <location>
        <begin position="12"/>
        <end position="36"/>
    </location>
</feature>
<dbReference type="EMBL" id="CP032418">
    <property type="protein sequence ID" value="AYC29749.1"/>
    <property type="molecule type" value="Genomic_DNA"/>
</dbReference>
<organism evidence="2 3">
    <name type="scientific">Paenisporosarcina cavernae</name>
    <dbReference type="NCBI Taxonomy" id="2320858"/>
    <lineage>
        <taxon>Bacteria</taxon>
        <taxon>Bacillati</taxon>
        <taxon>Bacillota</taxon>
        <taxon>Bacilli</taxon>
        <taxon>Bacillales</taxon>
        <taxon>Caryophanaceae</taxon>
        <taxon>Paenisporosarcina</taxon>
    </lineage>
</organism>
<keyword evidence="1" id="KW-0812">Transmembrane</keyword>
<proteinExistence type="predicted"/>
<dbReference type="PROSITE" id="PS51257">
    <property type="entry name" value="PROKAR_LIPOPROTEIN"/>
    <property type="match status" value="1"/>
</dbReference>
<keyword evidence="1" id="KW-0472">Membrane</keyword>
<dbReference type="Proteomes" id="UP000265725">
    <property type="component" value="Chromosome"/>
</dbReference>
<keyword evidence="3" id="KW-1185">Reference proteome</keyword>
<keyword evidence="1" id="KW-1133">Transmembrane helix</keyword>
<dbReference type="RefSeq" id="WP_119883487.1">
    <property type="nucleotide sequence ID" value="NZ_CP032418.1"/>
</dbReference>
<sequence length="207" mass="22435">MPIKKKSHANTTILALLHGFLVGCVTIGLFALLLNWSSIRGETEKQPEALEEIPVQVELPPDGAVGEVTLFANQLGAFSSIEGAKSVSTSDAAIPPAIFPISDKYYVWDTVDLEEGKIVKGPQSFVKKITVSTASCDQEGLKRLASLLSETDTAKFYFQDSTETVNLPPDWKELTASLSTLTTDLGIQKAQLLSHYVSKNSCVKISF</sequence>
<dbReference type="AlphaFoldDB" id="A0A385YSG8"/>
<dbReference type="OrthoDB" id="2733219at2"/>
<evidence type="ECO:0000256" key="1">
    <source>
        <dbReference type="SAM" id="Phobius"/>
    </source>
</evidence>
<gene>
    <name evidence="2" type="ORF">D3873_07525</name>
</gene>